<feature type="domain" description="ATP synthase A/B type C-terminal" evidence="7">
    <location>
        <begin position="338"/>
        <end position="437"/>
    </location>
</feature>
<organism evidence="8 9">
    <name type="scientific">Aphanomyces astaci</name>
    <name type="common">Crayfish plague agent</name>
    <dbReference type="NCBI Taxonomy" id="112090"/>
    <lineage>
        <taxon>Eukaryota</taxon>
        <taxon>Sar</taxon>
        <taxon>Stramenopiles</taxon>
        <taxon>Oomycota</taxon>
        <taxon>Saprolegniomycetes</taxon>
        <taxon>Saprolegniales</taxon>
        <taxon>Verrucalvaceae</taxon>
        <taxon>Aphanomyces</taxon>
    </lineage>
</organism>
<gene>
    <name evidence="8" type="ORF">DYB37_010097</name>
</gene>
<evidence type="ECO:0000256" key="1">
    <source>
        <dbReference type="ARBA" id="ARBA00008936"/>
    </source>
</evidence>
<dbReference type="Pfam" id="PF22919">
    <property type="entry name" value="ATP-synt_VA_C"/>
    <property type="match status" value="1"/>
</dbReference>
<feature type="domain" description="ATPase F1/V1/A1 complex alpha/beta subunit N-terminal" evidence="6">
    <location>
        <begin position="35"/>
        <end position="65"/>
    </location>
</feature>
<dbReference type="PANTHER" id="PTHR43389">
    <property type="entry name" value="V-TYPE PROTON ATPASE SUBUNIT B"/>
    <property type="match status" value="1"/>
</dbReference>
<name>A0A3R7BV20_APHAT</name>
<evidence type="ECO:0000259" key="7">
    <source>
        <dbReference type="Pfam" id="PF22919"/>
    </source>
</evidence>
<comment type="similarity">
    <text evidence="1">Belongs to the ATPase alpha/beta chains family.</text>
</comment>
<dbReference type="AlphaFoldDB" id="A0A3R7BV20"/>
<sequence length="456" mass="51005">MSHKGGHGSKSIDLQLFEVNAKAVVRDYYVEPRIVLEVQGSKAVVQVFEGTDGIDNRHTHCEFTGDVLKMPISEEMLGRAFNGSGKAIDGGPPVVAEDYLDIQGQPINPSCRDYPKEMIQTGISAIDVMNSIARGQKIPLFSAAGLPHNEIAAQICRQAGLVQRKDVMDSHQDNFAIVFGAMGVNMETARFFRNDFEEVPCLYHIGCMQNTALFMNLANDPTIERIITPRLALTTAEYLAYERDLHVLVILTDMSSYADALREVSAAREEVPGRRGYPGSITQLPILTMPNDDITHPIPDLTGYITEGQIYVDRQLHNRQIFPPINVLPSLSRLMKSAIGDGMTRDDHSAVSNQLYASYATGKDVQAMKAVVGEEALSMEDHLYLKFTDKFEAKFIAQGPYQSRDIFESLDLAWSLFRAFPKELLKKIPKKHLDTFYARRTQVREDFHQEETSSTP</sequence>
<evidence type="ECO:0000256" key="4">
    <source>
        <dbReference type="ARBA" id="ARBA00023065"/>
    </source>
</evidence>
<dbReference type="EMBL" id="QUTH01002721">
    <property type="protein sequence ID" value="RHZ24285.1"/>
    <property type="molecule type" value="Genomic_DNA"/>
</dbReference>
<evidence type="ECO:0000256" key="2">
    <source>
        <dbReference type="ARBA" id="ARBA00022448"/>
    </source>
</evidence>
<dbReference type="Proteomes" id="UP000285430">
    <property type="component" value="Unassembled WGS sequence"/>
</dbReference>
<dbReference type="InterPro" id="IPR022879">
    <property type="entry name" value="V-ATPase_su_B/beta"/>
</dbReference>
<proteinExistence type="inferred from homology"/>
<dbReference type="CDD" id="cd01135">
    <property type="entry name" value="V_A-ATPase_B"/>
    <property type="match status" value="1"/>
</dbReference>
<dbReference type="Pfam" id="PF00006">
    <property type="entry name" value="ATP-synt_ab"/>
    <property type="match status" value="1"/>
</dbReference>
<dbReference type="SUPFAM" id="SSF52540">
    <property type="entry name" value="P-loop containing nucleoside triphosphate hydrolases"/>
    <property type="match status" value="1"/>
</dbReference>
<dbReference type="VEuPathDB" id="FungiDB:H257_14770"/>
<accession>A0A3R7BV20</accession>
<dbReference type="GO" id="GO:0046961">
    <property type="term" value="F:proton-transporting ATPase activity, rotational mechanism"/>
    <property type="evidence" value="ECO:0007669"/>
    <property type="project" value="TreeGrafter"/>
</dbReference>
<evidence type="ECO:0000259" key="6">
    <source>
        <dbReference type="Pfam" id="PF02874"/>
    </source>
</evidence>
<evidence type="ECO:0000313" key="9">
    <source>
        <dbReference type="Proteomes" id="UP000285430"/>
    </source>
</evidence>
<keyword evidence="2" id="KW-0813">Transport</keyword>
<comment type="caution">
    <text evidence="8">The sequence shown here is derived from an EMBL/GenBank/DDBJ whole genome shotgun (WGS) entry which is preliminary data.</text>
</comment>
<protein>
    <submittedName>
        <fullName evidence="8">Uncharacterized protein</fullName>
    </submittedName>
</protein>
<dbReference type="CDD" id="cd18118">
    <property type="entry name" value="ATP-synt_V_A-type_beta_N"/>
    <property type="match status" value="1"/>
</dbReference>
<dbReference type="InterPro" id="IPR004100">
    <property type="entry name" value="ATPase_F1/V1/A1_a/bsu_N"/>
</dbReference>
<keyword evidence="4" id="KW-0406">Ion transport</keyword>
<dbReference type="GO" id="GO:0005524">
    <property type="term" value="F:ATP binding"/>
    <property type="evidence" value="ECO:0007669"/>
    <property type="project" value="InterPro"/>
</dbReference>
<dbReference type="HAMAP" id="MF_00310">
    <property type="entry name" value="ATP_synth_B_arch"/>
    <property type="match status" value="1"/>
</dbReference>
<evidence type="ECO:0000259" key="5">
    <source>
        <dbReference type="Pfam" id="PF00006"/>
    </source>
</evidence>
<keyword evidence="3" id="KW-0375">Hydrogen ion transport</keyword>
<dbReference type="InterPro" id="IPR020003">
    <property type="entry name" value="ATPase_a/bsu_AS"/>
</dbReference>
<dbReference type="InterPro" id="IPR000194">
    <property type="entry name" value="ATPase_F1/V1/A1_a/bsu_nucl-bd"/>
</dbReference>
<dbReference type="Gene3D" id="3.40.50.12240">
    <property type="match status" value="2"/>
</dbReference>
<dbReference type="PROSITE" id="PS00152">
    <property type="entry name" value="ATPASE_ALPHA_BETA"/>
    <property type="match status" value="1"/>
</dbReference>
<dbReference type="GO" id="GO:0046034">
    <property type="term" value="P:ATP metabolic process"/>
    <property type="evidence" value="ECO:0007669"/>
    <property type="project" value="InterPro"/>
</dbReference>
<dbReference type="GO" id="GO:0007035">
    <property type="term" value="P:vacuolar acidification"/>
    <property type="evidence" value="ECO:0007669"/>
    <property type="project" value="TreeGrafter"/>
</dbReference>
<dbReference type="Pfam" id="PF02874">
    <property type="entry name" value="ATP-synt_ab_N"/>
    <property type="match status" value="1"/>
</dbReference>
<reference evidence="8 9" key="1">
    <citation type="submission" date="2018-08" db="EMBL/GenBank/DDBJ databases">
        <title>Aphanomyces genome sequencing and annotation.</title>
        <authorList>
            <person name="Minardi D."/>
            <person name="Oidtmann B."/>
            <person name="Van Der Giezen M."/>
            <person name="Studholme D.J."/>
        </authorList>
    </citation>
    <scope>NUCLEOTIDE SEQUENCE [LARGE SCALE GENOMIC DNA]</scope>
    <source>
        <strain evidence="8 9">Da</strain>
    </source>
</reference>
<dbReference type="PANTHER" id="PTHR43389:SF4">
    <property type="entry name" value="V-TYPE PROTON ATPASE SUBUNIT B"/>
    <property type="match status" value="1"/>
</dbReference>
<evidence type="ECO:0000313" key="8">
    <source>
        <dbReference type="EMBL" id="RHZ24285.1"/>
    </source>
</evidence>
<dbReference type="InterPro" id="IPR027417">
    <property type="entry name" value="P-loop_NTPase"/>
</dbReference>
<dbReference type="InterPro" id="IPR055190">
    <property type="entry name" value="ATP-synt_VA_C"/>
</dbReference>
<feature type="domain" description="ATPase F1/V1/A1 complex alpha/beta subunit nucleotide-binding" evidence="5">
    <location>
        <begin position="122"/>
        <end position="281"/>
    </location>
</feature>
<dbReference type="CDD" id="cd18112">
    <property type="entry name" value="ATP-synt_V_A-type_beta_C"/>
    <property type="match status" value="1"/>
</dbReference>
<evidence type="ECO:0000256" key="3">
    <source>
        <dbReference type="ARBA" id="ARBA00022781"/>
    </source>
</evidence>